<dbReference type="Proteomes" id="UP000051184">
    <property type="component" value="Unassembled WGS sequence"/>
</dbReference>
<name>A0A0P1ILC8_9RHOB</name>
<proteinExistence type="predicted"/>
<gene>
    <name evidence="1" type="ORF">TA5114_00222</name>
</gene>
<dbReference type="EMBL" id="CYUE01000002">
    <property type="protein sequence ID" value="CUK24439.1"/>
    <property type="molecule type" value="Genomic_DNA"/>
</dbReference>
<sequence>MQKARQMKTDIQVSGAFEKFVSAQKEQTPSVIRLISGFGDSTLFKKFNY</sequence>
<organism evidence="1 2">
    <name type="scientific">Cognatishimia activa</name>
    <dbReference type="NCBI Taxonomy" id="1715691"/>
    <lineage>
        <taxon>Bacteria</taxon>
        <taxon>Pseudomonadati</taxon>
        <taxon>Pseudomonadota</taxon>
        <taxon>Alphaproteobacteria</taxon>
        <taxon>Rhodobacterales</taxon>
        <taxon>Paracoccaceae</taxon>
        <taxon>Cognatishimia</taxon>
    </lineage>
</organism>
<reference evidence="2" key="1">
    <citation type="submission" date="2015-09" db="EMBL/GenBank/DDBJ databases">
        <authorList>
            <person name="Rodrigo-Torres Lidia"/>
            <person name="Arahal R.David."/>
        </authorList>
    </citation>
    <scope>NUCLEOTIDE SEQUENCE [LARGE SCALE GENOMIC DNA]</scope>
    <source>
        <strain evidence="2">CECT 5114</strain>
    </source>
</reference>
<evidence type="ECO:0000313" key="1">
    <source>
        <dbReference type="EMBL" id="CUK24439.1"/>
    </source>
</evidence>
<keyword evidence="2" id="KW-1185">Reference proteome</keyword>
<evidence type="ECO:0000313" key="2">
    <source>
        <dbReference type="Proteomes" id="UP000051184"/>
    </source>
</evidence>
<dbReference type="STRING" id="1715691.TA5113_00847"/>
<dbReference type="AlphaFoldDB" id="A0A0P1ILC8"/>
<accession>A0A0P1ILC8</accession>
<protein>
    <submittedName>
        <fullName evidence="1">Uncharacterized protein</fullName>
    </submittedName>
</protein>